<gene>
    <name evidence="3" type="ORF">CAOG_008546</name>
</gene>
<dbReference type="RefSeq" id="XP_011270128.1">
    <property type="nucleotide sequence ID" value="XM_011271826.1"/>
</dbReference>
<feature type="compositionally biased region" description="Acidic residues" evidence="1">
    <location>
        <begin position="229"/>
        <end position="248"/>
    </location>
</feature>
<feature type="transmembrane region" description="Helical" evidence="2">
    <location>
        <begin position="69"/>
        <end position="87"/>
    </location>
</feature>
<evidence type="ECO:0000313" key="4">
    <source>
        <dbReference type="Proteomes" id="UP000008743"/>
    </source>
</evidence>
<keyword evidence="4" id="KW-1185">Reference proteome</keyword>
<feature type="compositionally biased region" description="Low complexity" evidence="1">
    <location>
        <begin position="458"/>
        <end position="468"/>
    </location>
</feature>
<evidence type="ECO:0000313" key="3">
    <source>
        <dbReference type="EMBL" id="KJE90454.1"/>
    </source>
</evidence>
<dbReference type="EMBL" id="KE346361">
    <property type="protein sequence ID" value="KJE90454.1"/>
    <property type="molecule type" value="Genomic_DNA"/>
</dbReference>
<feature type="compositionally biased region" description="Polar residues" evidence="1">
    <location>
        <begin position="254"/>
        <end position="263"/>
    </location>
</feature>
<accession>A0A0D2X1A2</accession>
<sequence length="505" mass="55716">MTVIACEWPYMTFPACNQTFAEFMGSTYTGYQVVFCLLFIPLFLVTLWQYLLAIQKQHWSFNPGQDVQVQILTLLVIGTATMVVRAADVYGWAGNISIYVNNLMYDIGSAAGVCCVFVIVWSWYSFLSKSTFKRTTSKLPRLFYRGSIIVVWITQIVCCTLQYNAGIYWQAVIVKYAITNAIMFSWLVFGFWYGLQIYRMLVIAEKKFGKLSESTAGSSHARPQAADVSGEEATEEEVAEEDDDDADVEAGTAQQPNPNNRASGGSLRLKTNPAVAGAAAAPTASKHKSSRTSRSTGGNNGEGIRSRRRARAIRKIFALLRIMIAVLVACVAVLIWSISSNASSQYDLKVDGKPLEVPTGSFSMVTPGLFDYVHFIAFCVLLHAYRVTGAQEKPVTQDTTEDTDRNSTLKSSQKRRKANRDSFDRSEYPSQYEKSVAQPEPAPATSSQSDLIVHSVAPSSPKQTPSSPKKQHAAVEAQSLESPMQGAEDLQDVVLEIPDEVRTSE</sequence>
<keyword evidence="2" id="KW-1133">Transmembrane helix</keyword>
<feature type="transmembrane region" description="Helical" evidence="2">
    <location>
        <begin position="316"/>
        <end position="339"/>
    </location>
</feature>
<feature type="transmembrane region" description="Helical" evidence="2">
    <location>
        <begin position="148"/>
        <end position="171"/>
    </location>
</feature>
<reference evidence="4" key="1">
    <citation type="submission" date="2011-02" db="EMBL/GenBank/DDBJ databases">
        <title>The Genome Sequence of Capsaspora owczarzaki ATCC 30864.</title>
        <authorList>
            <person name="Russ C."/>
            <person name="Cuomo C."/>
            <person name="Burger G."/>
            <person name="Gray M.W."/>
            <person name="Holland P.W.H."/>
            <person name="King N."/>
            <person name="Lang F.B.F."/>
            <person name="Roger A.J."/>
            <person name="Ruiz-Trillo I."/>
            <person name="Young S.K."/>
            <person name="Zeng Q."/>
            <person name="Gargeya S."/>
            <person name="Alvarado L."/>
            <person name="Berlin A."/>
            <person name="Chapman S.B."/>
            <person name="Chen Z."/>
            <person name="Freedman E."/>
            <person name="Gellesch M."/>
            <person name="Goldberg J."/>
            <person name="Griggs A."/>
            <person name="Gujja S."/>
            <person name="Heilman E."/>
            <person name="Heiman D."/>
            <person name="Howarth C."/>
            <person name="Mehta T."/>
            <person name="Neiman D."/>
            <person name="Pearson M."/>
            <person name="Roberts A."/>
            <person name="Saif S."/>
            <person name="Shea T."/>
            <person name="Shenoy N."/>
            <person name="Sisk P."/>
            <person name="Stolte C."/>
            <person name="Sykes S."/>
            <person name="White J."/>
            <person name="Yandava C."/>
            <person name="Haas B."/>
            <person name="Nusbaum C."/>
            <person name="Birren B."/>
        </authorList>
    </citation>
    <scope>NUCLEOTIDE SEQUENCE</scope>
    <source>
        <strain evidence="4">ATCC 30864</strain>
    </source>
</reference>
<organism evidence="3 4">
    <name type="scientific">Capsaspora owczarzaki (strain ATCC 30864)</name>
    <dbReference type="NCBI Taxonomy" id="595528"/>
    <lineage>
        <taxon>Eukaryota</taxon>
        <taxon>Filasterea</taxon>
        <taxon>Capsaspora</taxon>
    </lineage>
</organism>
<feature type="compositionally biased region" description="Low complexity" evidence="1">
    <location>
        <begin position="274"/>
        <end position="284"/>
    </location>
</feature>
<protein>
    <recommendedName>
        <fullName evidence="5">Transmembrane protein</fullName>
    </recommendedName>
</protein>
<feature type="transmembrane region" description="Helical" evidence="2">
    <location>
        <begin position="359"/>
        <end position="385"/>
    </location>
</feature>
<dbReference type="PhylomeDB" id="A0A0D2X1A2"/>
<name>A0A0D2X1A2_CAPO3</name>
<feature type="transmembrane region" description="Helical" evidence="2">
    <location>
        <begin position="177"/>
        <end position="198"/>
    </location>
</feature>
<keyword evidence="2" id="KW-0812">Transmembrane</keyword>
<evidence type="ECO:0000256" key="2">
    <source>
        <dbReference type="SAM" id="Phobius"/>
    </source>
</evidence>
<proteinExistence type="predicted"/>
<keyword evidence="2" id="KW-0472">Membrane</keyword>
<evidence type="ECO:0008006" key="5">
    <source>
        <dbReference type="Google" id="ProtNLM"/>
    </source>
</evidence>
<evidence type="ECO:0000256" key="1">
    <source>
        <dbReference type="SAM" id="MobiDB-lite"/>
    </source>
</evidence>
<dbReference type="Proteomes" id="UP000008743">
    <property type="component" value="Unassembled WGS sequence"/>
</dbReference>
<feature type="transmembrane region" description="Helical" evidence="2">
    <location>
        <begin position="28"/>
        <end position="48"/>
    </location>
</feature>
<dbReference type="InParanoid" id="A0A0D2X1A2"/>
<dbReference type="AlphaFoldDB" id="A0A0D2X1A2"/>
<feature type="transmembrane region" description="Helical" evidence="2">
    <location>
        <begin position="107"/>
        <end position="127"/>
    </location>
</feature>
<feature type="region of interest" description="Disordered" evidence="1">
    <location>
        <begin position="393"/>
        <end position="505"/>
    </location>
</feature>
<feature type="region of interest" description="Disordered" evidence="1">
    <location>
        <begin position="214"/>
        <end position="304"/>
    </location>
</feature>